<evidence type="ECO:0000313" key="2">
    <source>
        <dbReference type="Proteomes" id="UP000526501"/>
    </source>
</evidence>
<keyword evidence="2" id="KW-1185">Reference proteome</keyword>
<gene>
    <name evidence="1" type="ORF">H5P27_19045</name>
</gene>
<reference evidence="1 2" key="1">
    <citation type="submission" date="2020-07" db="EMBL/GenBank/DDBJ databases">
        <authorList>
            <person name="Feng X."/>
        </authorList>
    </citation>
    <scope>NUCLEOTIDE SEQUENCE [LARGE SCALE GENOMIC DNA]</scope>
    <source>
        <strain evidence="1 2">JCM23202</strain>
    </source>
</reference>
<name>A0A7X1BC08_9BACT</name>
<dbReference type="InterPro" id="IPR038695">
    <property type="entry name" value="Saro_0823-like_sf"/>
</dbReference>
<dbReference type="Proteomes" id="UP000526501">
    <property type="component" value="Unassembled WGS sequence"/>
</dbReference>
<dbReference type="PANTHER" id="PTHR37953:SF1">
    <property type="entry name" value="UPF0127 PROTEIN MJ1496"/>
    <property type="match status" value="1"/>
</dbReference>
<accession>A0A7X1BC08</accession>
<evidence type="ECO:0000313" key="1">
    <source>
        <dbReference type="EMBL" id="MBC2608160.1"/>
    </source>
</evidence>
<dbReference type="RefSeq" id="WP_185662012.1">
    <property type="nucleotide sequence ID" value="NZ_CAWPOO010000013.1"/>
</dbReference>
<dbReference type="AlphaFoldDB" id="A0A7X1BC08"/>
<dbReference type="EMBL" id="JACHVC010000013">
    <property type="protein sequence ID" value="MBC2608160.1"/>
    <property type="molecule type" value="Genomic_DNA"/>
</dbReference>
<proteinExistence type="predicted"/>
<dbReference type="PANTHER" id="PTHR37953">
    <property type="entry name" value="UPF0127 PROTEIN MJ1496"/>
    <property type="match status" value="1"/>
</dbReference>
<protein>
    <submittedName>
        <fullName evidence="1">DUF192 domain-containing protein</fullName>
    </submittedName>
</protein>
<comment type="caution">
    <text evidence="1">The sequence shown here is derived from an EMBL/GenBank/DDBJ whole genome shotgun (WGS) entry which is preliminary data.</text>
</comment>
<dbReference type="Gene3D" id="2.60.120.1140">
    <property type="entry name" value="Protein of unknown function DUF192"/>
    <property type="match status" value="1"/>
</dbReference>
<dbReference type="Pfam" id="PF02643">
    <property type="entry name" value="DUF192"/>
    <property type="match status" value="1"/>
</dbReference>
<sequence>MRKSEKNEEHSGACFGLHFRESFALAPPTLELETHLRMNSISKTCFAFLIFALTGLMASCSADASKKKEMPTHLQVGEKNITIEFALTHAQQAKGLMYRDGIEDDHGMLFVYKAPQRMSYWMKNVDFPIDIGFFTADGVLREVYPLYAQDTLSRKSIRDDMMYALEVRHKWFSDNNIRPGAKLDLETVRQAVAASSGN</sequence>
<dbReference type="InterPro" id="IPR003795">
    <property type="entry name" value="DUF192"/>
</dbReference>
<organism evidence="1 2">
    <name type="scientific">Pelagicoccus albus</name>
    <dbReference type="NCBI Taxonomy" id="415222"/>
    <lineage>
        <taxon>Bacteria</taxon>
        <taxon>Pseudomonadati</taxon>
        <taxon>Verrucomicrobiota</taxon>
        <taxon>Opitutia</taxon>
        <taxon>Puniceicoccales</taxon>
        <taxon>Pelagicoccaceae</taxon>
        <taxon>Pelagicoccus</taxon>
    </lineage>
</organism>